<evidence type="ECO:0000313" key="1">
    <source>
        <dbReference type="EMBL" id="MCE3215475.1"/>
    </source>
</evidence>
<dbReference type="Proteomes" id="UP000823775">
    <property type="component" value="Unassembled WGS sequence"/>
</dbReference>
<organism evidence="1 2">
    <name type="scientific">Datura stramonium</name>
    <name type="common">Jimsonweed</name>
    <name type="synonym">Common thornapple</name>
    <dbReference type="NCBI Taxonomy" id="4076"/>
    <lineage>
        <taxon>Eukaryota</taxon>
        <taxon>Viridiplantae</taxon>
        <taxon>Streptophyta</taxon>
        <taxon>Embryophyta</taxon>
        <taxon>Tracheophyta</taxon>
        <taxon>Spermatophyta</taxon>
        <taxon>Magnoliopsida</taxon>
        <taxon>eudicotyledons</taxon>
        <taxon>Gunneridae</taxon>
        <taxon>Pentapetalae</taxon>
        <taxon>asterids</taxon>
        <taxon>lamiids</taxon>
        <taxon>Solanales</taxon>
        <taxon>Solanaceae</taxon>
        <taxon>Solanoideae</taxon>
        <taxon>Datureae</taxon>
        <taxon>Datura</taxon>
    </lineage>
</organism>
<name>A0ABS8WU16_DATST</name>
<dbReference type="EMBL" id="JACEIK010011124">
    <property type="protein sequence ID" value="MCE3215475.1"/>
    <property type="molecule type" value="Genomic_DNA"/>
</dbReference>
<reference evidence="1 2" key="1">
    <citation type="journal article" date="2021" name="BMC Genomics">
        <title>Datura genome reveals duplications of psychoactive alkaloid biosynthetic genes and high mutation rate following tissue culture.</title>
        <authorList>
            <person name="Rajewski A."/>
            <person name="Carter-House D."/>
            <person name="Stajich J."/>
            <person name="Litt A."/>
        </authorList>
    </citation>
    <scope>NUCLEOTIDE SEQUENCE [LARGE SCALE GENOMIC DNA]</scope>
    <source>
        <strain evidence="1">AR-01</strain>
    </source>
</reference>
<evidence type="ECO:0000313" key="2">
    <source>
        <dbReference type="Proteomes" id="UP000823775"/>
    </source>
</evidence>
<sequence>MTVSARRQNLEDNHRVKVVGSAQGQAQSGSSMGTISKHEAPSCVMASKGKEVVTANPRLKRLIKGTKGASPSEAKDRIARLFGAKDKLRELGVVYIFAELEQSKLTFVRGVLCKLGHVIWRKHQSENKGSSEDKGSSGVVIRANVVDDDWMMPCDIMTMVHLE</sequence>
<proteinExistence type="predicted"/>
<keyword evidence="2" id="KW-1185">Reference proteome</keyword>
<comment type="caution">
    <text evidence="1">The sequence shown here is derived from an EMBL/GenBank/DDBJ whole genome shotgun (WGS) entry which is preliminary data.</text>
</comment>
<accession>A0ABS8WU16</accession>
<gene>
    <name evidence="1" type="ORF">HAX54_002548</name>
</gene>
<protein>
    <submittedName>
        <fullName evidence="1">Uncharacterized protein</fullName>
    </submittedName>
</protein>